<dbReference type="PANTHER" id="PTHR21600">
    <property type="entry name" value="MITOCHONDRIAL RNA PSEUDOURIDINE SYNTHASE"/>
    <property type="match status" value="1"/>
</dbReference>
<protein>
    <recommendedName>
        <fullName evidence="8">Pseudouridine synthase</fullName>
        <ecNumber evidence="8">5.4.99.-</ecNumber>
    </recommendedName>
</protein>
<accession>A0A4D7QTW7</accession>
<dbReference type="InterPro" id="IPR002942">
    <property type="entry name" value="S4_RNA-bd"/>
</dbReference>
<dbReference type="SUPFAM" id="SSF55120">
    <property type="entry name" value="Pseudouridine synthase"/>
    <property type="match status" value="1"/>
</dbReference>
<dbReference type="GO" id="GO:0160140">
    <property type="term" value="F:23S rRNA pseudouridine(1911/1915/1917) synthase activity"/>
    <property type="evidence" value="ECO:0007669"/>
    <property type="project" value="UniProtKB-EC"/>
</dbReference>
<reference evidence="10 11" key="1">
    <citation type="submission" date="2019-04" db="EMBL/GenBank/DDBJ databases">
        <title>Phreatobacter aquaticus sp. nov.</title>
        <authorList>
            <person name="Choi A."/>
            <person name="Baek K."/>
        </authorList>
    </citation>
    <scope>NUCLEOTIDE SEQUENCE [LARGE SCALE GENOMIC DNA]</scope>
    <source>
        <strain evidence="10 11">NMCR1094</strain>
    </source>
</reference>
<comment type="catalytic activity">
    <reaction evidence="4">
        <text>uridine(1911/1915/1917) in 23S rRNA = pseudouridine(1911/1915/1917) in 23S rRNA</text>
        <dbReference type="Rhea" id="RHEA:42524"/>
        <dbReference type="Rhea" id="RHEA-COMP:10097"/>
        <dbReference type="Rhea" id="RHEA-COMP:10098"/>
        <dbReference type="ChEBI" id="CHEBI:65314"/>
        <dbReference type="ChEBI" id="CHEBI:65315"/>
        <dbReference type="EC" id="5.4.99.23"/>
    </reaction>
</comment>
<evidence type="ECO:0000256" key="2">
    <source>
        <dbReference type="ARBA" id="ARBA00022884"/>
    </source>
</evidence>
<comment type="function">
    <text evidence="5">Responsible for synthesis of pseudouridine from uracil at positions 1911, 1915 and 1917 in 23S ribosomal RNA.</text>
</comment>
<dbReference type="InterPro" id="IPR006224">
    <property type="entry name" value="PsdUridine_synth_RluA-like_CS"/>
</dbReference>
<evidence type="ECO:0000256" key="1">
    <source>
        <dbReference type="ARBA" id="ARBA00010876"/>
    </source>
</evidence>
<dbReference type="InterPro" id="IPR050188">
    <property type="entry name" value="RluA_PseudoU_synthase"/>
</dbReference>
<dbReference type="AlphaFoldDB" id="A0A4D7QTW7"/>
<comment type="catalytic activity">
    <reaction evidence="8">
        <text>a uridine in RNA = a pseudouridine in RNA</text>
        <dbReference type="Rhea" id="RHEA:48348"/>
        <dbReference type="Rhea" id="RHEA-COMP:12068"/>
        <dbReference type="Rhea" id="RHEA-COMP:12069"/>
        <dbReference type="ChEBI" id="CHEBI:65314"/>
        <dbReference type="ChEBI" id="CHEBI:65315"/>
    </reaction>
</comment>
<dbReference type="SMART" id="SM00363">
    <property type="entry name" value="S4"/>
    <property type="match status" value="1"/>
</dbReference>
<sequence>MTVVAGADDARERLDRLLARHVPQLSRSRLKALIESGNVTLAGRTMTDANHRVNQGEEIALTLPEPEDPLPQGEAIPLTVVYEDEDLIVIDKPAGLVVHPAAGHWTGTLVNALIAHCGDSLSGIGGVKRPGIVHRLDKDTTGLMVVAKTDRAHVLLSRQFADHGRTGPLERAYVAFVWGEPARPSFTINQPLDRDPKARERIAVRKGGREAITHVTTEAHFGGLVTKVRCRLETGRTHQIRVHLAHLGHPLLGDETYGKGFKTKTVKLPGDARIALETLGRQALHAAVLGFQHPTTGKDMHFESALPADLQRLDEALRDAQQAAM</sequence>
<proteinExistence type="inferred from homology"/>
<gene>
    <name evidence="10" type="ORF">E8L99_23025</name>
</gene>
<comment type="similarity">
    <text evidence="1 8">Belongs to the pseudouridine synthase RluA family.</text>
</comment>
<dbReference type="InterPro" id="IPR020103">
    <property type="entry name" value="PsdUridine_synth_cat_dom_sf"/>
</dbReference>
<evidence type="ECO:0000256" key="4">
    <source>
        <dbReference type="ARBA" id="ARBA00036882"/>
    </source>
</evidence>
<evidence type="ECO:0000259" key="9">
    <source>
        <dbReference type="SMART" id="SM00363"/>
    </source>
</evidence>
<name>A0A4D7QTW7_9HYPH</name>
<feature type="domain" description="RNA-binding S4" evidence="9">
    <location>
        <begin position="12"/>
        <end position="71"/>
    </location>
</feature>
<evidence type="ECO:0000313" key="10">
    <source>
        <dbReference type="EMBL" id="QCK88926.1"/>
    </source>
</evidence>
<dbReference type="CDD" id="cd02869">
    <property type="entry name" value="PseudoU_synth_RluA_like"/>
    <property type="match status" value="1"/>
</dbReference>
<dbReference type="PROSITE" id="PS01129">
    <property type="entry name" value="PSI_RLU"/>
    <property type="match status" value="1"/>
</dbReference>
<dbReference type="RefSeq" id="WP_137102252.1">
    <property type="nucleotide sequence ID" value="NZ_CP039865.1"/>
</dbReference>
<dbReference type="GO" id="GO:0003723">
    <property type="term" value="F:RNA binding"/>
    <property type="evidence" value="ECO:0007669"/>
    <property type="project" value="UniProtKB-KW"/>
</dbReference>
<keyword evidence="11" id="KW-1185">Reference proteome</keyword>
<dbReference type="GO" id="GO:0000455">
    <property type="term" value="P:enzyme-directed rRNA pseudouridine synthesis"/>
    <property type="evidence" value="ECO:0007669"/>
    <property type="project" value="TreeGrafter"/>
</dbReference>
<dbReference type="Pfam" id="PF00849">
    <property type="entry name" value="PseudoU_synth_2"/>
    <property type="match status" value="1"/>
</dbReference>
<dbReference type="KEGG" id="paqt:E8L99_23025"/>
<dbReference type="NCBIfam" id="TIGR00005">
    <property type="entry name" value="rluA_subfam"/>
    <property type="match status" value="1"/>
</dbReference>
<evidence type="ECO:0000256" key="6">
    <source>
        <dbReference type="PIRSR" id="PIRSR606225-1"/>
    </source>
</evidence>
<dbReference type="FunFam" id="3.30.2350.10:FF:000006">
    <property type="entry name" value="Pseudouridine synthase"/>
    <property type="match status" value="1"/>
</dbReference>
<dbReference type="OrthoDB" id="9807829at2"/>
<evidence type="ECO:0000313" key="11">
    <source>
        <dbReference type="Proteomes" id="UP000298588"/>
    </source>
</evidence>
<feature type="active site" evidence="6">
    <location>
        <position position="137"/>
    </location>
</feature>
<keyword evidence="2 7" id="KW-0694">RNA-binding</keyword>
<dbReference type="CDD" id="cd00165">
    <property type="entry name" value="S4"/>
    <property type="match status" value="1"/>
</dbReference>
<evidence type="ECO:0000256" key="3">
    <source>
        <dbReference type="ARBA" id="ARBA00023235"/>
    </source>
</evidence>
<dbReference type="PROSITE" id="PS50889">
    <property type="entry name" value="S4"/>
    <property type="match status" value="1"/>
</dbReference>
<dbReference type="InterPro" id="IPR006145">
    <property type="entry name" value="PsdUridine_synth_RsuA/RluA"/>
</dbReference>
<dbReference type="Pfam" id="PF01479">
    <property type="entry name" value="S4"/>
    <property type="match status" value="1"/>
</dbReference>
<dbReference type="PANTHER" id="PTHR21600:SF44">
    <property type="entry name" value="RIBOSOMAL LARGE SUBUNIT PSEUDOURIDINE SYNTHASE D"/>
    <property type="match status" value="1"/>
</dbReference>
<dbReference type="EMBL" id="CP039865">
    <property type="protein sequence ID" value="QCK88926.1"/>
    <property type="molecule type" value="Genomic_DNA"/>
</dbReference>
<evidence type="ECO:0000256" key="8">
    <source>
        <dbReference type="RuleBase" id="RU362028"/>
    </source>
</evidence>
<dbReference type="Gene3D" id="3.30.2350.10">
    <property type="entry name" value="Pseudouridine synthase"/>
    <property type="match status" value="1"/>
</dbReference>
<evidence type="ECO:0000256" key="7">
    <source>
        <dbReference type="PROSITE-ProRule" id="PRU00182"/>
    </source>
</evidence>
<keyword evidence="3 8" id="KW-0413">Isomerase</keyword>
<dbReference type="SUPFAM" id="SSF55174">
    <property type="entry name" value="Alpha-L RNA-binding motif"/>
    <property type="match status" value="1"/>
</dbReference>
<dbReference type="InterPro" id="IPR006225">
    <property type="entry name" value="PsdUridine_synth_RluC/D"/>
</dbReference>
<evidence type="ECO:0000256" key="5">
    <source>
        <dbReference type="ARBA" id="ARBA00056072"/>
    </source>
</evidence>
<dbReference type="InterPro" id="IPR036986">
    <property type="entry name" value="S4_RNA-bd_sf"/>
</dbReference>
<dbReference type="EC" id="5.4.99.-" evidence="8"/>
<dbReference type="Proteomes" id="UP000298588">
    <property type="component" value="Chromosome"/>
</dbReference>
<dbReference type="Gene3D" id="3.10.290.10">
    <property type="entry name" value="RNA-binding S4 domain"/>
    <property type="match status" value="1"/>
</dbReference>
<organism evidence="10 11">
    <name type="scientific">Phreatobacter aquaticus</name>
    <dbReference type="NCBI Taxonomy" id="2570229"/>
    <lineage>
        <taxon>Bacteria</taxon>
        <taxon>Pseudomonadati</taxon>
        <taxon>Pseudomonadota</taxon>
        <taxon>Alphaproteobacteria</taxon>
        <taxon>Hyphomicrobiales</taxon>
        <taxon>Phreatobacteraceae</taxon>
        <taxon>Phreatobacter</taxon>
    </lineage>
</organism>